<organism evidence="2 3">
    <name type="scientific">Favolaschia claudopus</name>
    <dbReference type="NCBI Taxonomy" id="2862362"/>
    <lineage>
        <taxon>Eukaryota</taxon>
        <taxon>Fungi</taxon>
        <taxon>Dikarya</taxon>
        <taxon>Basidiomycota</taxon>
        <taxon>Agaricomycotina</taxon>
        <taxon>Agaricomycetes</taxon>
        <taxon>Agaricomycetidae</taxon>
        <taxon>Agaricales</taxon>
        <taxon>Marasmiineae</taxon>
        <taxon>Mycenaceae</taxon>
        <taxon>Favolaschia</taxon>
    </lineage>
</organism>
<feature type="region of interest" description="Disordered" evidence="1">
    <location>
        <begin position="31"/>
        <end position="54"/>
    </location>
</feature>
<dbReference type="AlphaFoldDB" id="A0AAW0EEK3"/>
<reference evidence="2 3" key="1">
    <citation type="journal article" date="2024" name="J Genomics">
        <title>Draft genome sequencing and assembly of Favolaschia claudopus CIRM-BRFM 2984 isolated from oak limbs.</title>
        <authorList>
            <person name="Navarro D."/>
            <person name="Drula E."/>
            <person name="Chaduli D."/>
            <person name="Cazenave R."/>
            <person name="Ahrendt S."/>
            <person name="Wang J."/>
            <person name="Lipzen A."/>
            <person name="Daum C."/>
            <person name="Barry K."/>
            <person name="Grigoriev I.V."/>
            <person name="Favel A."/>
            <person name="Rosso M.N."/>
            <person name="Martin F."/>
        </authorList>
    </citation>
    <scope>NUCLEOTIDE SEQUENCE [LARGE SCALE GENOMIC DNA]</scope>
    <source>
        <strain evidence="2 3">CIRM-BRFM 2984</strain>
    </source>
</reference>
<proteinExistence type="predicted"/>
<feature type="compositionally biased region" description="Basic and acidic residues" evidence="1">
    <location>
        <begin position="31"/>
        <end position="41"/>
    </location>
</feature>
<evidence type="ECO:0000313" key="3">
    <source>
        <dbReference type="Proteomes" id="UP001362999"/>
    </source>
</evidence>
<keyword evidence="3" id="KW-1185">Reference proteome</keyword>
<accession>A0AAW0EEK3</accession>
<protein>
    <submittedName>
        <fullName evidence="2">Uncharacterized protein</fullName>
    </submittedName>
</protein>
<evidence type="ECO:0000313" key="2">
    <source>
        <dbReference type="EMBL" id="KAK7062087.1"/>
    </source>
</evidence>
<name>A0AAW0EEK3_9AGAR</name>
<evidence type="ECO:0000256" key="1">
    <source>
        <dbReference type="SAM" id="MobiDB-lite"/>
    </source>
</evidence>
<gene>
    <name evidence="2" type="ORF">R3P38DRAFT_3167082</name>
</gene>
<dbReference type="EMBL" id="JAWWNJ010000002">
    <property type="protein sequence ID" value="KAK7062087.1"/>
    <property type="molecule type" value="Genomic_DNA"/>
</dbReference>
<dbReference type="Proteomes" id="UP001362999">
    <property type="component" value="Unassembled WGS sequence"/>
</dbReference>
<comment type="caution">
    <text evidence="2">The sequence shown here is derived from an EMBL/GenBank/DDBJ whole genome shotgun (WGS) entry which is preliminary data.</text>
</comment>
<sequence length="155" mass="18102">MTSRFAAENSDPHPNRLKALKKHLKEMLLDPEKAQKEHDELMASLQSRPKSHPTAYDYLKRKTRAAIRREQQMRQREIRRANETTNEFEQPSIVQDITAALRLEKPILDAITDEATKTGMKDVFKWMREAKKNPPTEEEIQEHLELLKGCEGWPA</sequence>